<protein>
    <recommendedName>
        <fullName evidence="2">DUF642 domain-containing protein</fullName>
    </recommendedName>
</protein>
<gene>
    <name evidence="4" type="ORF">AXG93_3036s1250</name>
    <name evidence="3" type="ORF">Mp_4g10820</name>
</gene>
<dbReference type="Proteomes" id="UP001162541">
    <property type="component" value="Chromosome 4"/>
</dbReference>
<reference evidence="6" key="3">
    <citation type="journal article" date="2020" name="Curr. Biol.">
        <title>Chromatin organization in early land plants reveals an ancestral association between H3K27me3, transposons, and constitutive heterochromatin.</title>
        <authorList>
            <person name="Montgomery S.A."/>
            <person name="Tanizawa Y."/>
            <person name="Galik B."/>
            <person name="Wang N."/>
            <person name="Ito T."/>
            <person name="Mochizuki T."/>
            <person name="Akimcheva S."/>
            <person name="Bowman J.L."/>
            <person name="Cognat V."/>
            <person name="Marechal-Drouard L."/>
            <person name="Ekker H."/>
            <person name="Hong S.F."/>
            <person name="Kohchi T."/>
            <person name="Lin S.S."/>
            <person name="Liu L.D."/>
            <person name="Nakamura Y."/>
            <person name="Valeeva L.R."/>
            <person name="Shakirov E.V."/>
            <person name="Shippen D.E."/>
            <person name="Wei W.L."/>
            <person name="Yagura M."/>
            <person name="Yamaoka S."/>
            <person name="Yamato K.T."/>
            <person name="Liu C."/>
            <person name="Berger F."/>
        </authorList>
    </citation>
    <scope>NUCLEOTIDE SEQUENCE [LARGE SCALE GENOMIC DNA]</scope>
    <source>
        <strain evidence="6">Tak-1</strain>
    </source>
</reference>
<evidence type="ECO:0000313" key="6">
    <source>
        <dbReference type="Proteomes" id="UP001162541"/>
    </source>
</evidence>
<proteinExistence type="predicted"/>
<keyword evidence="5" id="KW-1185">Reference proteome</keyword>
<reference evidence="4 5" key="1">
    <citation type="submission" date="2016-03" db="EMBL/GenBank/DDBJ databases">
        <title>Mechanisms controlling the formation of the plant cell surface in tip-growing cells are functionally conserved among land plants.</title>
        <authorList>
            <person name="Honkanen S."/>
            <person name="Jones V.A."/>
            <person name="Morieri G."/>
            <person name="Champion C."/>
            <person name="Hetherington A.J."/>
            <person name="Kelly S."/>
            <person name="Saint-Marcoux D."/>
            <person name="Proust H."/>
            <person name="Prescott H."/>
            <person name="Dolan L."/>
        </authorList>
    </citation>
    <scope>NUCLEOTIDE SEQUENCE [LARGE SCALE GENOMIC DNA]</scope>
    <source>
        <strain evidence="5">cv. Tak-1 and cv. Tak-2</strain>
        <tissue evidence="4">Whole gametophyte</tissue>
    </source>
</reference>
<evidence type="ECO:0000259" key="2">
    <source>
        <dbReference type="Pfam" id="PF04862"/>
    </source>
</evidence>
<dbReference type="InterPro" id="IPR006946">
    <property type="entry name" value="DGR2-like_dom"/>
</dbReference>
<feature type="chain" id="PRO_5042333776" description="DUF642 domain-containing protein" evidence="1">
    <location>
        <begin position="26"/>
        <end position="419"/>
    </location>
</feature>
<feature type="domain" description="DUF642" evidence="2">
    <location>
        <begin position="215"/>
        <end position="383"/>
    </location>
</feature>
<dbReference type="EMBL" id="AP019869">
    <property type="protein sequence ID" value="BBN08346.1"/>
    <property type="molecule type" value="Genomic_DNA"/>
</dbReference>
<sequence length="419" mass="46871">MSQRFQGLLWKFILIFVHMGVTTLCVPNELVLNGGFDSQVFVLAANETEMLIGKSNKKVAIPFWKVTNGSVQVASSKYFLPDSLSWNGVGNYCMHMNSEKGPGTIYSAPLIGQIAGAVYNFSINVAGSPEGGELYKKMQITLFFRRKWFFWLFVEFKFPQCNASNPYNSHAKIAWTTKLYTYVGTGRETRIMITSKSSGSYGFLIDNVHVSLYNILDNGSFEQFTNEATSLFLDSDLVNSPSWKIRKWFLESGSVKYIRGRLEPSTDQSGSAVDLNGDSPGLLSRNVSTIDKKYYYISFDHAANPEAGKLVKGYFSLTVYSQNDDKSSIITKWVWVTNKGRTKSMVGWKTSTIGFYAKSNITYIKFQSTIKGTFGPLLDNVQMYQYTTPFSAATNVAGVKCPQIACLLLVAILLREMSC</sequence>
<organism evidence="4 5">
    <name type="scientific">Marchantia polymorpha subsp. ruderalis</name>
    <dbReference type="NCBI Taxonomy" id="1480154"/>
    <lineage>
        <taxon>Eukaryota</taxon>
        <taxon>Viridiplantae</taxon>
        <taxon>Streptophyta</taxon>
        <taxon>Embryophyta</taxon>
        <taxon>Marchantiophyta</taxon>
        <taxon>Marchantiopsida</taxon>
        <taxon>Marchantiidae</taxon>
        <taxon>Marchantiales</taxon>
        <taxon>Marchantiaceae</taxon>
        <taxon>Marchantia</taxon>
    </lineage>
</organism>
<evidence type="ECO:0000313" key="4">
    <source>
        <dbReference type="EMBL" id="OAE28998.1"/>
    </source>
</evidence>
<keyword evidence="1" id="KW-0732">Signal</keyword>
<accession>A0A176W7E0</accession>
<dbReference type="Gene3D" id="2.60.120.260">
    <property type="entry name" value="Galactose-binding domain-like"/>
    <property type="match status" value="1"/>
</dbReference>
<dbReference type="Proteomes" id="UP000077202">
    <property type="component" value="Unassembled WGS sequence"/>
</dbReference>
<feature type="signal peptide" evidence="1">
    <location>
        <begin position="1"/>
        <end position="25"/>
    </location>
</feature>
<evidence type="ECO:0000313" key="3">
    <source>
        <dbReference type="EMBL" id="BBN08346.1"/>
    </source>
</evidence>
<dbReference type="AlphaFoldDB" id="A0A176W7E0"/>
<evidence type="ECO:0000313" key="5">
    <source>
        <dbReference type="Proteomes" id="UP000077202"/>
    </source>
</evidence>
<evidence type="ECO:0000256" key="1">
    <source>
        <dbReference type="SAM" id="SignalP"/>
    </source>
</evidence>
<dbReference type="Pfam" id="PF04862">
    <property type="entry name" value="DUF642"/>
    <property type="match status" value="1"/>
</dbReference>
<dbReference type="EMBL" id="LVLJ01001564">
    <property type="protein sequence ID" value="OAE28998.1"/>
    <property type="molecule type" value="Genomic_DNA"/>
</dbReference>
<reference evidence="3" key="2">
    <citation type="journal article" date="2019" name="Curr. Biol.">
        <title>Chromatin organization in early land plants reveals an ancestral association between H3K27me3, transposons, and constitutive heterochromatin.</title>
        <authorList>
            <person name="Montgomery S.A."/>
            <person name="Tanizawa Y."/>
            <person name="Galik B."/>
            <person name="Wang N."/>
            <person name="Ito T."/>
            <person name="Mochizuki T."/>
            <person name="Akimcheva S."/>
            <person name="Bowman J."/>
            <person name="Cognat V."/>
            <person name="Drouard L."/>
            <person name="Ekker H."/>
            <person name="Houng S."/>
            <person name="Kohchi T."/>
            <person name="Lin S."/>
            <person name="Liu L.D."/>
            <person name="Nakamura Y."/>
            <person name="Valeeva L.R."/>
            <person name="Shakirov E.V."/>
            <person name="Shippen D.E."/>
            <person name="Wei W."/>
            <person name="Yagura M."/>
            <person name="Yamaoka S."/>
            <person name="Yamato K.T."/>
            <person name="Liu C."/>
            <person name="Berger F."/>
        </authorList>
    </citation>
    <scope>NUCLEOTIDE SEQUENCE [LARGE SCALE GENOMIC DNA]</scope>
    <source>
        <strain evidence="3">Tak-1</strain>
    </source>
</reference>
<name>A0A176W7E0_MARPO</name>